<dbReference type="STRING" id="329884.A0A4U0Y259"/>
<evidence type="ECO:0000256" key="1">
    <source>
        <dbReference type="SAM" id="MobiDB-lite"/>
    </source>
</evidence>
<dbReference type="OrthoDB" id="3946116at2759"/>
<reference evidence="3 4" key="1">
    <citation type="submission" date="2017-03" db="EMBL/GenBank/DDBJ databases">
        <title>Genomes of endolithic fungi from Antarctica.</title>
        <authorList>
            <person name="Coleine C."/>
            <person name="Masonjones S."/>
            <person name="Stajich J.E."/>
        </authorList>
    </citation>
    <scope>NUCLEOTIDE SEQUENCE [LARGE SCALE GENOMIC DNA]</scope>
    <source>
        <strain evidence="3 4">CCFEE 5184</strain>
    </source>
</reference>
<keyword evidence="2" id="KW-0812">Transmembrane</keyword>
<name>A0A4U0Y259_9PEZI</name>
<gene>
    <name evidence="3" type="ORF">B0A55_00477</name>
</gene>
<feature type="compositionally biased region" description="Low complexity" evidence="1">
    <location>
        <begin position="189"/>
        <end position="198"/>
    </location>
</feature>
<keyword evidence="2" id="KW-1133">Transmembrane helix</keyword>
<accession>A0A4U0Y259</accession>
<comment type="caution">
    <text evidence="3">The sequence shown here is derived from an EMBL/GenBank/DDBJ whole genome shotgun (WGS) entry which is preliminary data.</text>
</comment>
<protein>
    <submittedName>
        <fullName evidence="3">Uncharacterized protein</fullName>
    </submittedName>
</protein>
<proteinExistence type="predicted"/>
<dbReference type="AlphaFoldDB" id="A0A4U0Y259"/>
<dbReference type="EMBL" id="NAJQ01000007">
    <property type="protein sequence ID" value="TKA83507.1"/>
    <property type="molecule type" value="Genomic_DNA"/>
</dbReference>
<sequence>MAAMDIPSIFDFFVRLTHLSTSSTIWHQRSLDTMIVPDFTGLQNATAVLNETNADATELVINATEIVRKAKTFGEADVRLSVSNGTGRTTQAKKEPVTSLQDRQTCASGSAFYACANGFRGCCSVDPCNPGGGCPDGQSSTAVASTTDAPAETASVTMLASSTDEPSAVATDAPTDSTGTSAASPTQDSTSLLTASSTGSASTSATATASSGSGAIATPAPACPGANNTMYTDSSKIQYNIPCNADNSYASSDTIQVSVGGYGECFSACSNSSGCGGFTYVGLDAGSCYLKQQMPIEDYAPKNGSNYISCAKVNATAVAPSVTPSSTGNPSGPKKGKTGAVAGGVIAGIAFLALLLLLIALVAK</sequence>
<feature type="region of interest" description="Disordered" evidence="1">
    <location>
        <begin position="136"/>
        <end position="198"/>
    </location>
</feature>
<organism evidence="3 4">
    <name type="scientific">Friedmanniomyces simplex</name>
    <dbReference type="NCBI Taxonomy" id="329884"/>
    <lineage>
        <taxon>Eukaryota</taxon>
        <taxon>Fungi</taxon>
        <taxon>Dikarya</taxon>
        <taxon>Ascomycota</taxon>
        <taxon>Pezizomycotina</taxon>
        <taxon>Dothideomycetes</taxon>
        <taxon>Dothideomycetidae</taxon>
        <taxon>Mycosphaerellales</taxon>
        <taxon>Teratosphaeriaceae</taxon>
        <taxon>Friedmanniomyces</taxon>
    </lineage>
</organism>
<keyword evidence="2" id="KW-0472">Membrane</keyword>
<dbReference type="Gene3D" id="3.50.4.10">
    <property type="entry name" value="Hepatocyte Growth Factor"/>
    <property type="match status" value="1"/>
</dbReference>
<keyword evidence="4" id="KW-1185">Reference proteome</keyword>
<evidence type="ECO:0000256" key="2">
    <source>
        <dbReference type="SAM" id="Phobius"/>
    </source>
</evidence>
<evidence type="ECO:0000313" key="4">
    <source>
        <dbReference type="Proteomes" id="UP000309340"/>
    </source>
</evidence>
<feature type="compositionally biased region" description="Polar residues" evidence="1">
    <location>
        <begin position="138"/>
        <end position="165"/>
    </location>
</feature>
<feature type="compositionally biased region" description="Polar residues" evidence="1">
    <location>
        <begin position="174"/>
        <end position="188"/>
    </location>
</feature>
<dbReference type="Proteomes" id="UP000309340">
    <property type="component" value="Unassembled WGS sequence"/>
</dbReference>
<feature type="non-terminal residue" evidence="3">
    <location>
        <position position="364"/>
    </location>
</feature>
<feature type="transmembrane region" description="Helical" evidence="2">
    <location>
        <begin position="340"/>
        <end position="363"/>
    </location>
</feature>
<evidence type="ECO:0000313" key="3">
    <source>
        <dbReference type="EMBL" id="TKA83507.1"/>
    </source>
</evidence>